<keyword evidence="2" id="KW-1185">Reference proteome</keyword>
<reference evidence="1" key="1">
    <citation type="submission" date="2022-11" db="EMBL/GenBank/DDBJ databases">
        <authorList>
            <person name="Somphong A."/>
            <person name="Phongsopitanun W."/>
        </authorList>
    </citation>
    <scope>NUCLEOTIDE SEQUENCE</scope>
    <source>
        <strain evidence="1">Pm04-4</strain>
    </source>
</reference>
<protein>
    <submittedName>
        <fullName evidence="1">Uncharacterized protein</fullName>
    </submittedName>
</protein>
<comment type="caution">
    <text evidence="1">The sequence shown here is derived from an EMBL/GenBank/DDBJ whole genome shotgun (WGS) entry which is preliminary data.</text>
</comment>
<proteinExistence type="predicted"/>
<accession>A0ABT4B781</accession>
<evidence type="ECO:0000313" key="2">
    <source>
        <dbReference type="Proteomes" id="UP001151002"/>
    </source>
</evidence>
<dbReference type="RefSeq" id="WP_267565846.1">
    <property type="nucleotide sequence ID" value="NZ_JAPNTZ010000009.1"/>
</dbReference>
<dbReference type="EMBL" id="JAPNTZ010000009">
    <property type="protein sequence ID" value="MCY1141463.1"/>
    <property type="molecule type" value="Genomic_DNA"/>
</dbReference>
<gene>
    <name evidence="1" type="ORF">OWR29_25995</name>
</gene>
<dbReference type="Proteomes" id="UP001151002">
    <property type="component" value="Unassembled WGS sequence"/>
</dbReference>
<organism evidence="1 2">
    <name type="scientific">Paractinoplanes pyxinae</name>
    <dbReference type="NCBI Taxonomy" id="2997416"/>
    <lineage>
        <taxon>Bacteria</taxon>
        <taxon>Bacillati</taxon>
        <taxon>Actinomycetota</taxon>
        <taxon>Actinomycetes</taxon>
        <taxon>Micromonosporales</taxon>
        <taxon>Micromonosporaceae</taxon>
        <taxon>Paractinoplanes</taxon>
    </lineage>
</organism>
<sequence>MAKARADLTTLLYADGIHDSLYRSGGITLLNPATVRLPAPAVAPGA</sequence>
<evidence type="ECO:0000313" key="1">
    <source>
        <dbReference type="EMBL" id="MCY1141463.1"/>
    </source>
</evidence>
<name>A0ABT4B781_9ACTN</name>